<accession>A0A4Z2AYL5</accession>
<keyword evidence="13" id="KW-0833">Ubl conjugation pathway</keyword>
<comment type="catalytic activity">
    <reaction evidence="1">
        <text>S-ubiquitinyl-[E2 ubiquitin-conjugating enzyme]-L-cysteine + [acceptor protein]-L-lysine = [E2 ubiquitin-conjugating enzyme]-L-cysteine + N(6)-ubiquitinyl-[acceptor protein]-L-lysine.</text>
        <dbReference type="EC" id="2.3.2.27"/>
    </reaction>
</comment>
<dbReference type="Pfam" id="PF18212">
    <property type="entry name" value="ZNRF_3_ecto"/>
    <property type="match status" value="1"/>
</dbReference>
<dbReference type="GO" id="GO:0030178">
    <property type="term" value="P:negative regulation of Wnt signaling pathway"/>
    <property type="evidence" value="ECO:0007669"/>
    <property type="project" value="UniProtKB-ARBA"/>
</dbReference>
<evidence type="ECO:0000256" key="13">
    <source>
        <dbReference type="ARBA" id="ARBA00022786"/>
    </source>
</evidence>
<evidence type="ECO:0000313" key="23">
    <source>
        <dbReference type="Proteomes" id="UP000516260"/>
    </source>
</evidence>
<name>A0A4Z2AYL5_9TELE</name>
<evidence type="ECO:0000256" key="3">
    <source>
        <dbReference type="ARBA" id="ARBA00004906"/>
    </source>
</evidence>
<dbReference type="SMART" id="SM00220">
    <property type="entry name" value="S_TKc"/>
    <property type="match status" value="1"/>
</dbReference>
<keyword evidence="7" id="KW-0808">Transferase</keyword>
<dbReference type="InterPro" id="IPR013083">
    <property type="entry name" value="Znf_RING/FYVE/PHD"/>
</dbReference>
<dbReference type="InterPro" id="IPR040700">
    <property type="entry name" value="ZNRF-3_ecto"/>
</dbReference>
<evidence type="ECO:0000256" key="9">
    <source>
        <dbReference type="ARBA" id="ARBA00022692"/>
    </source>
</evidence>
<evidence type="ECO:0000256" key="7">
    <source>
        <dbReference type="ARBA" id="ARBA00022679"/>
    </source>
</evidence>
<keyword evidence="10" id="KW-0479">Metal-binding</keyword>
<comment type="caution">
    <text evidence="22">The sequence shown here is derived from an EMBL/GenBank/DDBJ whole genome shotgun (WGS) entry which is preliminary data.</text>
</comment>
<dbReference type="PROSITE" id="PS50089">
    <property type="entry name" value="ZF_RING_2"/>
    <property type="match status" value="1"/>
</dbReference>
<keyword evidence="14" id="KW-0862">Zinc</keyword>
<keyword evidence="8" id="KW-0879">Wnt signaling pathway</keyword>
<comment type="similarity">
    <text evidence="4">Belongs to the ZNRF3 family.</text>
</comment>
<reference evidence="22 23" key="1">
    <citation type="submission" date="2019-04" db="EMBL/GenBank/DDBJ databases">
        <title>The sequence and de novo assembly of Takifugu bimaculatus genome using PacBio and Hi-C technologies.</title>
        <authorList>
            <person name="Xu P."/>
            <person name="Liu B."/>
            <person name="Zhou Z."/>
        </authorList>
    </citation>
    <scope>NUCLEOTIDE SEQUENCE [LARGE SCALE GENOMIC DNA]</scope>
    <source>
        <strain evidence="22">TB-2018</strain>
        <tissue evidence="22">Muscle</tissue>
    </source>
</reference>
<dbReference type="InterPro" id="IPR011009">
    <property type="entry name" value="Kinase-like_dom_sf"/>
</dbReference>
<feature type="transmembrane region" description="Helical" evidence="19">
    <location>
        <begin position="73"/>
        <end position="92"/>
    </location>
</feature>
<dbReference type="EC" id="2.3.2.27" evidence="5"/>
<feature type="domain" description="Protein kinase" evidence="20">
    <location>
        <begin position="237"/>
        <end position="511"/>
    </location>
</feature>
<dbReference type="Pfam" id="PF00069">
    <property type="entry name" value="Pkinase"/>
    <property type="match status" value="1"/>
</dbReference>
<comment type="pathway">
    <text evidence="3">Protein modification; protein ubiquitination.</text>
</comment>
<dbReference type="Pfam" id="PF13639">
    <property type="entry name" value="zf-RING_2"/>
    <property type="match status" value="1"/>
</dbReference>
<dbReference type="InterPro" id="IPR000719">
    <property type="entry name" value="Prot_kinase_dom"/>
</dbReference>
<evidence type="ECO:0000256" key="6">
    <source>
        <dbReference type="ARBA" id="ARBA00022475"/>
    </source>
</evidence>
<dbReference type="GO" id="GO:0061630">
    <property type="term" value="F:ubiquitin protein ligase activity"/>
    <property type="evidence" value="ECO:0007669"/>
    <property type="project" value="UniProtKB-EC"/>
</dbReference>
<evidence type="ECO:0000256" key="17">
    <source>
        <dbReference type="PROSITE-ProRule" id="PRU00175"/>
    </source>
</evidence>
<evidence type="ECO:0000259" key="21">
    <source>
        <dbReference type="PROSITE" id="PS50089"/>
    </source>
</evidence>
<dbReference type="Gene3D" id="3.50.30.30">
    <property type="match status" value="1"/>
</dbReference>
<dbReference type="InterPro" id="IPR008271">
    <property type="entry name" value="Ser/Thr_kinase_AS"/>
</dbReference>
<evidence type="ECO:0000256" key="4">
    <source>
        <dbReference type="ARBA" id="ARBA00008759"/>
    </source>
</evidence>
<dbReference type="InterPro" id="IPR001841">
    <property type="entry name" value="Znf_RING"/>
</dbReference>
<evidence type="ECO:0000256" key="8">
    <source>
        <dbReference type="ARBA" id="ARBA00022687"/>
    </source>
</evidence>
<keyword evidence="23" id="KW-1185">Reference proteome</keyword>
<evidence type="ECO:0000256" key="15">
    <source>
        <dbReference type="ARBA" id="ARBA00022989"/>
    </source>
</evidence>
<dbReference type="Gene3D" id="1.10.510.10">
    <property type="entry name" value="Transferase(Phosphotransferase) domain 1"/>
    <property type="match status" value="1"/>
</dbReference>
<evidence type="ECO:0000256" key="2">
    <source>
        <dbReference type="ARBA" id="ARBA00004251"/>
    </source>
</evidence>
<keyword evidence="11" id="KW-0732">Signal</keyword>
<dbReference type="GO" id="GO:0005886">
    <property type="term" value="C:plasma membrane"/>
    <property type="evidence" value="ECO:0007669"/>
    <property type="project" value="UniProtKB-SubCell"/>
</dbReference>
<dbReference type="FunFam" id="3.30.40.10:FF:000970">
    <property type="entry name" value="Ring finger protein 43"/>
    <property type="match status" value="1"/>
</dbReference>
<feature type="region of interest" description="Disordered" evidence="18">
    <location>
        <begin position="256"/>
        <end position="294"/>
    </location>
</feature>
<evidence type="ECO:0000256" key="11">
    <source>
        <dbReference type="ARBA" id="ARBA00022729"/>
    </source>
</evidence>
<evidence type="ECO:0000256" key="18">
    <source>
        <dbReference type="SAM" id="MobiDB-lite"/>
    </source>
</evidence>
<dbReference type="PROSITE" id="PS50011">
    <property type="entry name" value="PROTEIN_KINASE_DOM"/>
    <property type="match status" value="1"/>
</dbReference>
<dbReference type="GO" id="GO:0008270">
    <property type="term" value="F:zinc ion binding"/>
    <property type="evidence" value="ECO:0007669"/>
    <property type="project" value="UniProtKB-KW"/>
</dbReference>
<keyword evidence="16 19" id="KW-0472">Membrane</keyword>
<dbReference type="Proteomes" id="UP000516260">
    <property type="component" value="Chromosome 9"/>
</dbReference>
<dbReference type="SUPFAM" id="SSF57850">
    <property type="entry name" value="RING/U-box"/>
    <property type="match status" value="1"/>
</dbReference>
<gene>
    <name evidence="22" type="ORF">fugu_008734</name>
</gene>
<keyword evidence="9 19" id="KW-0812">Transmembrane</keyword>
<evidence type="ECO:0000256" key="10">
    <source>
        <dbReference type="ARBA" id="ARBA00022723"/>
    </source>
</evidence>
<dbReference type="InterPro" id="IPR051073">
    <property type="entry name" value="ZNRF3_Arkadia_E3_ligases"/>
</dbReference>
<dbReference type="SUPFAM" id="SSF56112">
    <property type="entry name" value="Protein kinase-like (PK-like)"/>
    <property type="match status" value="1"/>
</dbReference>
<sequence length="521" mass="57728">MALDKGAQAVIFDVSDDADAAAELREADSLPRPVVMVESDDAEELMALVNKNEEAVVRIEIMVNPPRWPHYDMGIVLTIVLAVLTIVLIFALRYKCRSSRTWDSVHQQTRQAISRLETKTYNSQGCSGPHHQRAPWGSASSSNSSPVCAICLEEFQDGQHLRIISCAHEFHKDCVDPWLLQHRTCPLCMHNIMGPSILVDLLDPILIWATTMALLQGMTKLFNSWLADRSAQAVGIIDPQRVPGGPRCLEVTAGPLPTTTPHVGPATPIDRPVPPSAVRPAQGSTTDLQWGPSPVGRWAMADRGRGAAQVAATTQNAVGTWLMGQRVTPAQGRVTVPPVTRISAGGLCCRGQIDEGLAKEFLRQLVEAAIQIHKAGIFHRDLKPENILIQFYDAWLTPRVRIIDFGCGPFVTPGYRSYAGTFCFRPPEFNHQGTYKAGPTTVWRLGSIFLELLSENTDLFTTGMQHCEDFLTQTIKKLKVSEDCKKFLKSCFLFNLDQRITLEQMWCHPWFCSGVLPEAQP</sequence>
<dbReference type="SMART" id="SM00184">
    <property type="entry name" value="RING"/>
    <property type="match status" value="1"/>
</dbReference>
<evidence type="ECO:0000256" key="1">
    <source>
        <dbReference type="ARBA" id="ARBA00000900"/>
    </source>
</evidence>
<dbReference type="GO" id="GO:0016567">
    <property type="term" value="P:protein ubiquitination"/>
    <property type="evidence" value="ECO:0007669"/>
    <property type="project" value="UniProtKB-UniPathway"/>
</dbReference>
<proteinExistence type="inferred from homology"/>
<dbReference type="GO" id="GO:0005524">
    <property type="term" value="F:ATP binding"/>
    <property type="evidence" value="ECO:0007669"/>
    <property type="project" value="InterPro"/>
</dbReference>
<evidence type="ECO:0000256" key="19">
    <source>
        <dbReference type="SAM" id="Phobius"/>
    </source>
</evidence>
<evidence type="ECO:0000313" key="22">
    <source>
        <dbReference type="EMBL" id="TNM84556.1"/>
    </source>
</evidence>
<evidence type="ECO:0000259" key="20">
    <source>
        <dbReference type="PROSITE" id="PS50011"/>
    </source>
</evidence>
<dbReference type="EMBL" id="SWLE01000022">
    <property type="protein sequence ID" value="TNM84556.1"/>
    <property type="molecule type" value="Genomic_DNA"/>
</dbReference>
<evidence type="ECO:0000256" key="14">
    <source>
        <dbReference type="ARBA" id="ARBA00022833"/>
    </source>
</evidence>
<keyword evidence="6" id="KW-1003">Cell membrane</keyword>
<evidence type="ECO:0000256" key="16">
    <source>
        <dbReference type="ARBA" id="ARBA00023136"/>
    </source>
</evidence>
<organism evidence="22 23">
    <name type="scientific">Takifugu bimaculatus</name>
    <dbReference type="NCBI Taxonomy" id="433685"/>
    <lineage>
        <taxon>Eukaryota</taxon>
        <taxon>Metazoa</taxon>
        <taxon>Chordata</taxon>
        <taxon>Craniata</taxon>
        <taxon>Vertebrata</taxon>
        <taxon>Euteleostomi</taxon>
        <taxon>Actinopterygii</taxon>
        <taxon>Neopterygii</taxon>
        <taxon>Teleostei</taxon>
        <taxon>Neoteleostei</taxon>
        <taxon>Acanthomorphata</taxon>
        <taxon>Eupercaria</taxon>
        <taxon>Tetraodontiformes</taxon>
        <taxon>Tetradontoidea</taxon>
        <taxon>Tetraodontidae</taxon>
        <taxon>Takifugu</taxon>
    </lineage>
</organism>
<protein>
    <recommendedName>
        <fullName evidence="5">RING-type E3 ubiquitin transferase</fullName>
        <ecNumber evidence="5">2.3.2.27</ecNumber>
    </recommendedName>
</protein>
<keyword evidence="12 17" id="KW-0863">Zinc-finger</keyword>
<feature type="domain" description="RING-type" evidence="21">
    <location>
        <begin position="148"/>
        <end position="188"/>
    </location>
</feature>
<dbReference type="Gene3D" id="3.30.40.10">
    <property type="entry name" value="Zinc/RING finger domain, C3HC4 (zinc finger)"/>
    <property type="match status" value="1"/>
</dbReference>
<dbReference type="UniPathway" id="UPA00143"/>
<comment type="subcellular location">
    <subcellularLocation>
        <location evidence="2">Cell membrane</location>
        <topology evidence="2">Single-pass type I membrane protein</topology>
    </subcellularLocation>
</comment>
<dbReference type="PROSITE" id="PS00108">
    <property type="entry name" value="PROTEIN_KINASE_ST"/>
    <property type="match status" value="1"/>
</dbReference>
<evidence type="ECO:0000256" key="5">
    <source>
        <dbReference type="ARBA" id="ARBA00012483"/>
    </source>
</evidence>
<dbReference type="AlphaFoldDB" id="A0A4Z2AYL5"/>
<keyword evidence="15 19" id="KW-1133">Transmembrane helix</keyword>
<evidence type="ECO:0000256" key="12">
    <source>
        <dbReference type="ARBA" id="ARBA00022771"/>
    </source>
</evidence>
<dbReference type="GO" id="GO:0004672">
    <property type="term" value="F:protein kinase activity"/>
    <property type="evidence" value="ECO:0007669"/>
    <property type="project" value="InterPro"/>
</dbReference>
<dbReference type="GO" id="GO:0016055">
    <property type="term" value="P:Wnt signaling pathway"/>
    <property type="evidence" value="ECO:0007669"/>
    <property type="project" value="UniProtKB-KW"/>
</dbReference>
<dbReference type="PANTHER" id="PTHR16200">
    <property type="entry name" value="RING ZINC FINGER"/>
    <property type="match status" value="1"/>
</dbReference>